<feature type="region of interest" description="Disordered" evidence="1">
    <location>
        <begin position="1"/>
        <end position="20"/>
    </location>
</feature>
<evidence type="ECO:0000256" key="2">
    <source>
        <dbReference type="SAM" id="Phobius"/>
    </source>
</evidence>
<dbReference type="AlphaFoldDB" id="A0ABD5P830"/>
<dbReference type="EMBL" id="JBHSDS010000002">
    <property type="protein sequence ID" value="MFC4356875.1"/>
    <property type="molecule type" value="Genomic_DNA"/>
</dbReference>
<evidence type="ECO:0000313" key="4">
    <source>
        <dbReference type="Proteomes" id="UP001595921"/>
    </source>
</evidence>
<evidence type="ECO:0000256" key="1">
    <source>
        <dbReference type="SAM" id="MobiDB-lite"/>
    </source>
</evidence>
<accession>A0ABD5P830</accession>
<sequence>MTPRTRPNRTSSPSTGHHDRAVSTPLGYVLTLAITTVLISGLLIAMGGFVDGQRERVVRSELEVLGEQVAADVSAADRLVVAGGTDTDVRASFRLPERVGGSAYTVELTDSDAGDDAATVTLHSADPEVTVEVTFRTRTDVQVGAPVQGGNLVVEYDETDSHLEVHAGD</sequence>
<gene>
    <name evidence="3" type="ORF">ACFO0N_02805</name>
</gene>
<reference evidence="3 4" key="1">
    <citation type="journal article" date="2019" name="Int. J. Syst. Evol. Microbiol.">
        <title>The Global Catalogue of Microorganisms (GCM) 10K type strain sequencing project: providing services to taxonomists for standard genome sequencing and annotation.</title>
        <authorList>
            <consortium name="The Broad Institute Genomics Platform"/>
            <consortium name="The Broad Institute Genome Sequencing Center for Infectious Disease"/>
            <person name="Wu L."/>
            <person name="Ma J."/>
        </authorList>
    </citation>
    <scope>NUCLEOTIDE SEQUENCE [LARGE SCALE GENOMIC DNA]</scope>
    <source>
        <strain evidence="3 4">CGMCC 1.12553</strain>
    </source>
</reference>
<keyword evidence="2" id="KW-1133">Transmembrane helix</keyword>
<comment type="caution">
    <text evidence="3">The sequence shown here is derived from an EMBL/GenBank/DDBJ whole genome shotgun (WGS) entry which is preliminary data.</text>
</comment>
<dbReference type="Pfam" id="PF23928">
    <property type="entry name" value="DUF7266"/>
    <property type="match status" value="1"/>
</dbReference>
<feature type="transmembrane region" description="Helical" evidence="2">
    <location>
        <begin position="26"/>
        <end position="50"/>
    </location>
</feature>
<keyword evidence="4" id="KW-1185">Reference proteome</keyword>
<dbReference type="RefSeq" id="WP_267625327.1">
    <property type="nucleotide sequence ID" value="NZ_JAODIW010000010.1"/>
</dbReference>
<proteinExistence type="predicted"/>
<organism evidence="3 4">
    <name type="scientific">Halobium salinum</name>
    <dbReference type="NCBI Taxonomy" id="1364940"/>
    <lineage>
        <taxon>Archaea</taxon>
        <taxon>Methanobacteriati</taxon>
        <taxon>Methanobacteriota</taxon>
        <taxon>Stenosarchaea group</taxon>
        <taxon>Halobacteria</taxon>
        <taxon>Halobacteriales</taxon>
        <taxon>Haloferacaceae</taxon>
        <taxon>Halobium</taxon>
    </lineage>
</organism>
<dbReference type="Proteomes" id="UP001595921">
    <property type="component" value="Unassembled WGS sequence"/>
</dbReference>
<evidence type="ECO:0008006" key="5">
    <source>
        <dbReference type="Google" id="ProtNLM"/>
    </source>
</evidence>
<dbReference type="InterPro" id="IPR055690">
    <property type="entry name" value="DUF7266"/>
</dbReference>
<keyword evidence="2" id="KW-0472">Membrane</keyword>
<protein>
    <recommendedName>
        <fullName evidence="5">Secreted glycoprotein</fullName>
    </recommendedName>
</protein>
<name>A0ABD5P830_9EURY</name>
<evidence type="ECO:0000313" key="3">
    <source>
        <dbReference type="EMBL" id="MFC4356875.1"/>
    </source>
</evidence>
<keyword evidence="2" id="KW-0812">Transmembrane</keyword>